<dbReference type="NCBIfam" id="NF002956">
    <property type="entry name" value="PRK03612.1"/>
    <property type="match status" value="1"/>
</dbReference>
<feature type="binding site" evidence="5">
    <location>
        <position position="294"/>
    </location>
    <ligand>
        <name>spermidine</name>
        <dbReference type="ChEBI" id="CHEBI:57834"/>
    </ligand>
</feature>
<keyword evidence="5" id="KW-1003">Cell membrane</keyword>
<dbReference type="Pfam" id="PF01564">
    <property type="entry name" value="Spermine_synth"/>
    <property type="match status" value="1"/>
</dbReference>
<feature type="transmembrane region" description="Helical" evidence="5">
    <location>
        <begin position="187"/>
        <end position="209"/>
    </location>
</feature>
<dbReference type="SUPFAM" id="SSF103473">
    <property type="entry name" value="MFS general substrate transporter"/>
    <property type="match status" value="1"/>
</dbReference>
<dbReference type="AlphaFoldDB" id="A0A5C7FHZ2"/>
<feature type="binding site" evidence="5">
    <location>
        <position position="264"/>
    </location>
    <ligand>
        <name>S-methyl-5'-thioadenosine</name>
        <dbReference type="ChEBI" id="CHEBI:17509"/>
    </ligand>
</feature>
<keyword evidence="5" id="KW-0472">Membrane</keyword>
<dbReference type="InterPro" id="IPR036259">
    <property type="entry name" value="MFS_trans_sf"/>
</dbReference>
<dbReference type="GO" id="GO:0004766">
    <property type="term" value="F:spermidine synthase activity"/>
    <property type="evidence" value="ECO:0007669"/>
    <property type="project" value="UniProtKB-UniRule"/>
</dbReference>
<dbReference type="NCBIfam" id="NF037959">
    <property type="entry name" value="MFS_SpdSyn"/>
    <property type="match status" value="1"/>
</dbReference>
<keyword evidence="2 5" id="KW-0808">Transferase</keyword>
<keyword evidence="5" id="KW-0812">Transmembrane</keyword>
<comment type="catalytic activity">
    <reaction evidence="5">
        <text>S-adenosyl 3-(methylsulfanyl)propylamine + putrescine = S-methyl-5'-thioadenosine + spermidine + H(+)</text>
        <dbReference type="Rhea" id="RHEA:12721"/>
        <dbReference type="ChEBI" id="CHEBI:15378"/>
        <dbReference type="ChEBI" id="CHEBI:17509"/>
        <dbReference type="ChEBI" id="CHEBI:57443"/>
        <dbReference type="ChEBI" id="CHEBI:57834"/>
        <dbReference type="ChEBI" id="CHEBI:326268"/>
        <dbReference type="EC" id="2.5.1.16"/>
    </reaction>
</comment>
<proteinExistence type="inferred from homology"/>
<comment type="function">
    <text evidence="5">Catalyzes the irreversible transfer of a propylamine group from the amino donor S-adenosylmethioninamine (decarboxy-AdoMet) to putrescine (1,4-diaminobutane) to yield spermidine.</text>
</comment>
<comment type="pathway">
    <text evidence="5">Amine and polyamine biosynthesis; spermidine biosynthesis; spermidine from putrescine: step 1/1.</text>
</comment>
<dbReference type="InterPro" id="IPR030373">
    <property type="entry name" value="PABS_CS"/>
</dbReference>
<feature type="domain" description="PABS" evidence="7">
    <location>
        <begin position="239"/>
        <end position="470"/>
    </location>
</feature>
<feature type="transmembrane region" description="Helical" evidence="5">
    <location>
        <begin position="221"/>
        <end position="239"/>
    </location>
</feature>
<dbReference type="Gene3D" id="3.40.50.150">
    <property type="entry name" value="Vaccinia Virus protein VP39"/>
    <property type="match status" value="1"/>
</dbReference>
<comment type="caution">
    <text evidence="5">Lacks conserved residue(s) required for the propagation of feature annotation.</text>
</comment>
<feature type="binding site" evidence="5">
    <location>
        <position position="318"/>
    </location>
    <ligand>
        <name>spermidine</name>
        <dbReference type="ChEBI" id="CHEBI:57834"/>
    </ligand>
</feature>
<dbReference type="GO" id="GO:0005886">
    <property type="term" value="C:plasma membrane"/>
    <property type="evidence" value="ECO:0007669"/>
    <property type="project" value="UniProtKB-SubCell"/>
</dbReference>
<dbReference type="EC" id="2.5.1.16" evidence="5"/>
<comment type="caution">
    <text evidence="8">The sequence shown here is derived from an EMBL/GenBank/DDBJ whole genome shotgun (WGS) entry which is preliminary data.</text>
</comment>
<dbReference type="OrthoDB" id="9793120at2"/>
<evidence type="ECO:0000313" key="8">
    <source>
        <dbReference type="EMBL" id="TXF89434.1"/>
    </source>
</evidence>
<dbReference type="Proteomes" id="UP000321907">
    <property type="component" value="Unassembled WGS sequence"/>
</dbReference>
<dbReference type="PANTHER" id="PTHR43317">
    <property type="entry name" value="THERMOSPERMINE SYNTHASE ACAULIS5"/>
    <property type="match status" value="1"/>
</dbReference>
<evidence type="ECO:0000256" key="4">
    <source>
        <dbReference type="ARBA" id="ARBA00023115"/>
    </source>
</evidence>
<comment type="subcellular location">
    <subcellularLocation>
        <location evidence="5">Cell membrane</location>
        <topology evidence="5">Multi-pass membrane protein</topology>
    </subcellularLocation>
</comment>
<name>A0A5C7FHZ2_9BACT</name>
<dbReference type="InterPro" id="IPR030374">
    <property type="entry name" value="PABS"/>
</dbReference>
<feature type="transmembrane region" description="Helical" evidence="5">
    <location>
        <begin position="68"/>
        <end position="86"/>
    </location>
</feature>
<protein>
    <recommendedName>
        <fullName evidence="5">Polyamine aminopropyltransferase</fullName>
    </recommendedName>
    <alternativeName>
        <fullName evidence="5">Putrescine aminopropyltransferase</fullName>
        <shortName evidence="5">PAPT</shortName>
    </alternativeName>
    <alternativeName>
        <fullName evidence="5">Spermidine synthase</fullName>
        <shortName evidence="5">SPDS</shortName>
        <shortName evidence="5">SPDSY</shortName>
        <ecNumber evidence="5">2.5.1.16</ecNumber>
    </alternativeName>
</protein>
<comment type="similarity">
    <text evidence="1 5">Belongs to the spermidine/spermine synthase family.</text>
</comment>
<feature type="transmembrane region" description="Helical" evidence="5">
    <location>
        <begin position="123"/>
        <end position="146"/>
    </location>
</feature>
<accession>A0A5C7FHZ2</accession>
<feature type="transmembrane region" description="Helical" evidence="5">
    <location>
        <begin position="29"/>
        <end position="48"/>
    </location>
</feature>
<evidence type="ECO:0000256" key="2">
    <source>
        <dbReference type="ARBA" id="ARBA00022679"/>
    </source>
</evidence>
<keyword evidence="3 5" id="KW-0745">Spermidine biosynthesis</keyword>
<dbReference type="HAMAP" id="MF_00198">
    <property type="entry name" value="Spermidine_synth"/>
    <property type="match status" value="1"/>
</dbReference>
<dbReference type="PROSITE" id="PS51006">
    <property type="entry name" value="PABS_2"/>
    <property type="match status" value="1"/>
</dbReference>
<keyword evidence="4 5" id="KW-0620">Polyamine biosynthesis</keyword>
<keyword evidence="5" id="KW-1133">Transmembrane helix</keyword>
<organism evidence="8 9">
    <name type="scientific">Neolewinella aurantiaca</name>
    <dbReference type="NCBI Taxonomy" id="2602767"/>
    <lineage>
        <taxon>Bacteria</taxon>
        <taxon>Pseudomonadati</taxon>
        <taxon>Bacteroidota</taxon>
        <taxon>Saprospiria</taxon>
        <taxon>Saprospirales</taxon>
        <taxon>Lewinellaceae</taxon>
        <taxon>Neolewinella</taxon>
    </lineage>
</organism>
<dbReference type="PROSITE" id="PS01330">
    <property type="entry name" value="PABS_1"/>
    <property type="match status" value="1"/>
</dbReference>
<sequence length="536" mass="60635">MNLCSFIPSPHLRPRPKKRNDIRTRPEKTFLIAAVFLAGLCSIVYELLISTTSSYFLGDSVKQFSLTIGIYMFAMGVGSFLTRFVEERELEAFIRTELLLGLLGGVSVPLLYFLFQYQTNTQYQFTMLGLVFGIGMLTGLEIPLLARVMERYSPLKENLADVLGFDYVGALAATLLFPFLLLPFVGLYSSSLIFGAVNLLLGFGVCWFFRDQLDTKRKRAVYIWTAIGLVAFGALLAWANPFLAQWEASAYPHRVIYREQSPYQQITLTQNKDDLRLYLNRVIQFSSRDEYRYHEALALIPAAGTPAVKRALILGGGEGLLARELLKLPELEQLTIVDLDERIFDLARRHEVIKALNAGAVDDPRVQCIAADAAVFLRNDTTTYDLILADLPDPSNESVARLYSTWFFGMAKARLAHNGVFATQATSPYHTRKTFWCIAKTLEAIGFEHIRPYKITVPSFGVWGFIMAGGGSAAPALRTDVSRKFLEPEALPAMFYFPPDLREPTELNLQPNRLDRPVLLDYFLDEWSDWQREKTY</sequence>
<evidence type="ECO:0000256" key="5">
    <source>
        <dbReference type="HAMAP-Rule" id="MF_00198"/>
    </source>
</evidence>
<reference evidence="8 9" key="1">
    <citation type="submission" date="2019-08" db="EMBL/GenBank/DDBJ databases">
        <title>Lewinella sp. strain SSH13 Genome sequencing and assembly.</title>
        <authorList>
            <person name="Kim I."/>
        </authorList>
    </citation>
    <scope>NUCLEOTIDE SEQUENCE [LARGE SCALE GENOMIC DNA]</scope>
    <source>
        <strain evidence="8 9">SSH13</strain>
    </source>
</reference>
<feature type="binding site" evidence="5">
    <location>
        <position position="338"/>
    </location>
    <ligand>
        <name>S-methyl-5'-thioadenosine</name>
        <dbReference type="ChEBI" id="CHEBI:17509"/>
    </ligand>
</feature>
<feature type="transmembrane region" description="Helical" evidence="5">
    <location>
        <begin position="98"/>
        <end position="117"/>
    </location>
</feature>
<evidence type="ECO:0000259" key="7">
    <source>
        <dbReference type="PROSITE" id="PS51006"/>
    </source>
</evidence>
<feature type="binding site" evidence="5">
    <location>
        <begin position="372"/>
        <end position="373"/>
    </location>
    <ligand>
        <name>S-methyl-5'-thioadenosine</name>
        <dbReference type="ChEBI" id="CHEBI:17509"/>
    </ligand>
</feature>
<dbReference type="EMBL" id="VOXD01000014">
    <property type="protein sequence ID" value="TXF89434.1"/>
    <property type="molecule type" value="Genomic_DNA"/>
</dbReference>
<dbReference type="GO" id="GO:0010487">
    <property type="term" value="F:thermospermine synthase activity"/>
    <property type="evidence" value="ECO:0007669"/>
    <property type="project" value="UniProtKB-ARBA"/>
</dbReference>
<feature type="transmembrane region" description="Helical" evidence="5">
    <location>
        <begin position="158"/>
        <end position="181"/>
    </location>
</feature>
<feature type="active site" description="Proton acceptor" evidence="5 6">
    <location>
        <position position="390"/>
    </location>
</feature>
<evidence type="ECO:0000313" key="9">
    <source>
        <dbReference type="Proteomes" id="UP000321907"/>
    </source>
</evidence>
<evidence type="ECO:0000256" key="3">
    <source>
        <dbReference type="ARBA" id="ARBA00023066"/>
    </source>
</evidence>
<keyword evidence="9" id="KW-1185">Reference proteome</keyword>
<dbReference type="SUPFAM" id="SSF53335">
    <property type="entry name" value="S-adenosyl-L-methionine-dependent methyltransferases"/>
    <property type="match status" value="1"/>
</dbReference>
<gene>
    <name evidence="5" type="primary">speE</name>
    <name evidence="8" type="ORF">FUA23_10735</name>
</gene>
<dbReference type="UniPathway" id="UPA00248">
    <property type="reaction ID" value="UER00314"/>
</dbReference>
<dbReference type="PANTHER" id="PTHR43317:SF1">
    <property type="entry name" value="THERMOSPERMINE SYNTHASE ACAULIS5"/>
    <property type="match status" value="1"/>
</dbReference>
<dbReference type="GO" id="GO:0008295">
    <property type="term" value="P:spermidine biosynthetic process"/>
    <property type="evidence" value="ECO:0007669"/>
    <property type="project" value="UniProtKB-UniRule"/>
</dbReference>
<evidence type="ECO:0000256" key="1">
    <source>
        <dbReference type="ARBA" id="ARBA00007867"/>
    </source>
</evidence>
<dbReference type="InterPro" id="IPR029063">
    <property type="entry name" value="SAM-dependent_MTases_sf"/>
</dbReference>
<evidence type="ECO:0000256" key="6">
    <source>
        <dbReference type="PROSITE-ProRule" id="PRU00354"/>
    </source>
</evidence>
<comment type="subunit">
    <text evidence="5">Homodimer or homotetramer.</text>
</comment>
<dbReference type="InterPro" id="IPR001045">
    <property type="entry name" value="Spermi_synthase"/>
</dbReference>